<evidence type="ECO:0000256" key="1">
    <source>
        <dbReference type="SAM" id="Coils"/>
    </source>
</evidence>
<dbReference type="EMBL" id="CP059378">
    <property type="protein sequence ID" value="QLY82247.1"/>
    <property type="molecule type" value="Genomic_DNA"/>
</dbReference>
<accession>A0A7D6VSS6</accession>
<dbReference type="KEGG" id="cint:HZF06_11855"/>
<reference evidence="3 4" key="1">
    <citation type="submission" date="2020-07" db="EMBL/GenBank/DDBJ databases">
        <title>Electron transfer.</title>
        <authorList>
            <person name="Huang L."/>
            <person name="Liu X."/>
            <person name="Zhou S."/>
        </authorList>
    </citation>
    <scope>NUCLEOTIDE SEQUENCE [LARGE SCALE GENOMIC DNA]</scope>
    <source>
        <strain evidence="3 4">Lx1</strain>
    </source>
</reference>
<name>A0A7D6VSS6_9CLOT</name>
<dbReference type="InterPro" id="IPR007630">
    <property type="entry name" value="RNA_pol_sigma70_r4"/>
</dbReference>
<dbReference type="Proteomes" id="UP000512286">
    <property type="component" value="Chromosome"/>
</dbReference>
<dbReference type="RefSeq" id="WP_181603639.1">
    <property type="nucleotide sequence ID" value="NZ_CP059378.1"/>
</dbReference>
<gene>
    <name evidence="3" type="ORF">HZF06_11855</name>
</gene>
<proteinExistence type="predicted"/>
<evidence type="ECO:0000313" key="4">
    <source>
        <dbReference type="Proteomes" id="UP000512286"/>
    </source>
</evidence>
<dbReference type="GO" id="GO:0006352">
    <property type="term" value="P:DNA-templated transcription initiation"/>
    <property type="evidence" value="ECO:0007669"/>
    <property type="project" value="InterPro"/>
</dbReference>
<evidence type="ECO:0000313" key="3">
    <source>
        <dbReference type="EMBL" id="QLY82247.1"/>
    </source>
</evidence>
<dbReference type="SUPFAM" id="SSF88659">
    <property type="entry name" value="Sigma3 and sigma4 domains of RNA polymerase sigma factors"/>
    <property type="match status" value="1"/>
</dbReference>
<keyword evidence="1" id="KW-0175">Coiled coil</keyword>
<sequence length="144" mass="16667">MNYIHEAKEFLRHYKDIKIANENLRYKIKELNSRLGEVKSMTISDMPKGGGGELPDDKLCNIVFERDKNIEALQKNSLTLTKATTILNKLDEESRKVLILSFIEDDKTDTEIARELKITRPTLNEKRKKALKKFSIQLYGIKAI</sequence>
<protein>
    <submittedName>
        <fullName evidence="3">Sigma-70 family RNA polymerase sigma factor</fullName>
    </submittedName>
</protein>
<dbReference type="Pfam" id="PF04545">
    <property type="entry name" value="Sigma70_r4"/>
    <property type="match status" value="1"/>
</dbReference>
<dbReference type="Gene3D" id="1.20.140.160">
    <property type="match status" value="1"/>
</dbReference>
<feature type="coiled-coil region" evidence="1">
    <location>
        <begin position="14"/>
        <end position="41"/>
    </location>
</feature>
<evidence type="ECO:0000259" key="2">
    <source>
        <dbReference type="Pfam" id="PF04545"/>
    </source>
</evidence>
<feature type="domain" description="RNA polymerase sigma-70 region 4" evidence="2">
    <location>
        <begin position="87"/>
        <end position="133"/>
    </location>
</feature>
<dbReference type="InterPro" id="IPR013324">
    <property type="entry name" value="RNA_pol_sigma_r3/r4-like"/>
</dbReference>
<dbReference type="GO" id="GO:0003700">
    <property type="term" value="F:DNA-binding transcription factor activity"/>
    <property type="evidence" value="ECO:0007669"/>
    <property type="project" value="InterPro"/>
</dbReference>
<organism evidence="3 4">
    <name type="scientific">Clostridium intestinale</name>
    <dbReference type="NCBI Taxonomy" id="36845"/>
    <lineage>
        <taxon>Bacteria</taxon>
        <taxon>Bacillati</taxon>
        <taxon>Bacillota</taxon>
        <taxon>Clostridia</taxon>
        <taxon>Eubacteriales</taxon>
        <taxon>Clostridiaceae</taxon>
        <taxon>Clostridium</taxon>
    </lineage>
</organism>
<dbReference type="AlphaFoldDB" id="A0A7D6VSS6"/>